<dbReference type="PANTHER" id="PTHR12128">
    <property type="entry name" value="DIHYDRODIPICOLINATE SYNTHASE"/>
    <property type="match status" value="1"/>
</dbReference>
<dbReference type="AlphaFoldDB" id="A0AAU7KMP2"/>
<organism evidence="5">
    <name type="scientific">Halomonas sp. RT37</name>
    <dbReference type="NCBI Taxonomy" id="2950872"/>
    <lineage>
        <taxon>Bacteria</taxon>
        <taxon>Pseudomonadati</taxon>
        <taxon>Pseudomonadota</taxon>
        <taxon>Gammaproteobacteria</taxon>
        <taxon>Oceanospirillales</taxon>
        <taxon>Halomonadaceae</taxon>
        <taxon>Halomonas</taxon>
    </lineage>
</organism>
<dbReference type="RefSeq" id="WP_108132595.1">
    <property type="nucleotide sequence ID" value="NZ_CP098827.1"/>
</dbReference>
<dbReference type="InterPro" id="IPR002220">
    <property type="entry name" value="DapA-like"/>
</dbReference>
<feature type="active site" description="Schiff-base intermediate with substrate" evidence="3">
    <location>
        <position position="173"/>
    </location>
</feature>
<proteinExistence type="inferred from homology"/>
<dbReference type="SUPFAM" id="SSF51569">
    <property type="entry name" value="Aldolase"/>
    <property type="match status" value="1"/>
</dbReference>
<dbReference type="Pfam" id="PF00701">
    <property type="entry name" value="DHDPS"/>
    <property type="match status" value="1"/>
</dbReference>
<evidence type="ECO:0000256" key="2">
    <source>
        <dbReference type="PIRNR" id="PIRNR001365"/>
    </source>
</evidence>
<protein>
    <submittedName>
        <fullName evidence="5">Dihydrodipicolinate synthase family protein</fullName>
    </submittedName>
</protein>
<accession>A0AAU7KMP2</accession>
<comment type="similarity">
    <text evidence="2">Belongs to the DapA family.</text>
</comment>
<dbReference type="Gene3D" id="3.20.20.70">
    <property type="entry name" value="Aldolase class I"/>
    <property type="match status" value="1"/>
</dbReference>
<feature type="active site" description="Proton donor/acceptor" evidence="3">
    <location>
        <position position="143"/>
    </location>
</feature>
<evidence type="ECO:0000313" key="5">
    <source>
        <dbReference type="EMBL" id="XBO72443.1"/>
    </source>
</evidence>
<dbReference type="PIRSF" id="PIRSF001365">
    <property type="entry name" value="DHDPS"/>
    <property type="match status" value="1"/>
</dbReference>
<dbReference type="CDD" id="cd00408">
    <property type="entry name" value="DHDPS-like"/>
    <property type="match status" value="1"/>
</dbReference>
<evidence type="ECO:0000256" key="3">
    <source>
        <dbReference type="PIRSR" id="PIRSR001365-1"/>
    </source>
</evidence>
<reference evidence="5" key="1">
    <citation type="submission" date="2022-06" db="EMBL/GenBank/DDBJ databases">
        <title>A novel DMS-producing enzyme.</title>
        <authorList>
            <person name="Zhang Y."/>
        </authorList>
    </citation>
    <scope>NUCLEOTIDE SEQUENCE</scope>
    <source>
        <strain evidence="5">RT37</strain>
    </source>
</reference>
<dbReference type="GO" id="GO:0008840">
    <property type="term" value="F:4-hydroxy-tetrahydrodipicolinate synthase activity"/>
    <property type="evidence" value="ECO:0007669"/>
    <property type="project" value="TreeGrafter"/>
</dbReference>
<sequence>MTATNLAHASDAWSPVITPFTSNLAVDTERFIAHCRWLDSHGVGLAVFGTNSEANSLTLGEKRELLSQLGQAGIDPSRLMPGTGHCAIDDTVTLTRDAVDMGAAGVLMLPPFYYKGVSDEGLYRYYSEVIERVGDARLRLYLYHIPPVAQVPLSIELIARLREAFPEMVAGIKDSGGDFANTQALIDAFGADGFAVYAGSERFLLDTLRGGGAGCISATANVNPAAIAGLAADWQTAEADERQAGLNAMRDLFERYPLIPAMKAATAHFSGQASWATLRPPLIELAAGRRQELIAALEERDFAMPGLKEEQHG</sequence>
<dbReference type="EMBL" id="CP098827">
    <property type="protein sequence ID" value="XBO72443.1"/>
    <property type="molecule type" value="Genomic_DNA"/>
</dbReference>
<dbReference type="PANTHER" id="PTHR12128:SF67">
    <property type="entry name" value="BLR3884 PROTEIN"/>
    <property type="match status" value="1"/>
</dbReference>
<evidence type="ECO:0000256" key="1">
    <source>
        <dbReference type="ARBA" id="ARBA00023239"/>
    </source>
</evidence>
<dbReference type="InterPro" id="IPR013785">
    <property type="entry name" value="Aldolase_TIM"/>
</dbReference>
<dbReference type="SMART" id="SM01130">
    <property type="entry name" value="DHDPS"/>
    <property type="match status" value="1"/>
</dbReference>
<evidence type="ECO:0000256" key="4">
    <source>
        <dbReference type="PIRSR" id="PIRSR001365-2"/>
    </source>
</evidence>
<name>A0AAU7KMP2_9GAMM</name>
<keyword evidence="1 2" id="KW-0456">Lyase</keyword>
<feature type="binding site" evidence="4">
    <location>
        <position position="216"/>
    </location>
    <ligand>
        <name>pyruvate</name>
        <dbReference type="ChEBI" id="CHEBI:15361"/>
    </ligand>
</feature>
<gene>
    <name evidence="5" type="ORF">NFG58_06985</name>
</gene>